<dbReference type="InterPro" id="IPR041667">
    <property type="entry name" value="Cupin_8"/>
</dbReference>
<gene>
    <name evidence="6" type="ORF">SAMN04487963_2872</name>
</gene>
<comment type="cofactor">
    <cofactor evidence="1">
        <name>Fe(2+)</name>
        <dbReference type="ChEBI" id="CHEBI:29033"/>
    </cofactor>
</comment>
<dbReference type="Gene3D" id="2.60.120.650">
    <property type="entry name" value="Cupin"/>
    <property type="match status" value="1"/>
</dbReference>
<evidence type="ECO:0000313" key="7">
    <source>
        <dbReference type="Proteomes" id="UP000198519"/>
    </source>
</evidence>
<dbReference type="SMART" id="SM00558">
    <property type="entry name" value="JmjC"/>
    <property type="match status" value="1"/>
</dbReference>
<dbReference type="AlphaFoldDB" id="A0A1I4RP22"/>
<evidence type="ECO:0000256" key="1">
    <source>
        <dbReference type="ARBA" id="ARBA00001954"/>
    </source>
</evidence>
<evidence type="ECO:0000259" key="5">
    <source>
        <dbReference type="PROSITE" id="PS51184"/>
    </source>
</evidence>
<keyword evidence="7" id="KW-1185">Reference proteome</keyword>
<protein>
    <submittedName>
        <fullName evidence="6">Cupin-like domain-containing protein</fullName>
    </submittedName>
</protein>
<evidence type="ECO:0000313" key="6">
    <source>
        <dbReference type="EMBL" id="SFM53992.1"/>
    </source>
</evidence>
<dbReference type="STRING" id="488535.SAMN04487963_2872"/>
<dbReference type="SUPFAM" id="SSF51197">
    <property type="entry name" value="Clavaminate synthase-like"/>
    <property type="match status" value="1"/>
</dbReference>
<evidence type="ECO:0000256" key="3">
    <source>
        <dbReference type="ARBA" id="ARBA00023002"/>
    </source>
</evidence>
<dbReference type="GO" id="GO:0016491">
    <property type="term" value="F:oxidoreductase activity"/>
    <property type="evidence" value="ECO:0007669"/>
    <property type="project" value="UniProtKB-KW"/>
</dbReference>
<keyword evidence="2" id="KW-0479">Metal-binding</keyword>
<evidence type="ECO:0000256" key="4">
    <source>
        <dbReference type="ARBA" id="ARBA00023004"/>
    </source>
</evidence>
<feature type="domain" description="JmjC" evidence="5">
    <location>
        <begin position="111"/>
        <end position="262"/>
    </location>
</feature>
<sequence length="284" mass="33081">MNLFDLSGPESIERVPFPSDKEGLAPYILNRQPVLLSGVREALPFLKDWNYRYFLESLKTIRIQRKSEDGVFHYLGFERMPMEAFNQVMETTHDGYALEALRGRGVSEDLPAQLSVDLPAFVPESRFRVSNLYIGPGKNKSLLHYDETHSLLMMLEGRKRFILFSPDQSDCMYPYSPFSLKALLENRVVDSRINSEDPDLERFPKLRESKGVSGWLEEGDALFIPAGTWHYIEAEGRNVSVNYFWLENRLRDWLQEPLFSFWIKRRAIDVLDRLRKVKHKLSAA</sequence>
<reference evidence="7" key="1">
    <citation type="submission" date="2016-10" db="EMBL/GenBank/DDBJ databases">
        <authorList>
            <person name="Varghese N."/>
            <person name="Submissions S."/>
        </authorList>
    </citation>
    <scope>NUCLEOTIDE SEQUENCE [LARGE SCALE GENOMIC DNA]</scope>
    <source>
        <strain evidence="7">CGMCC 1.7061</strain>
    </source>
</reference>
<dbReference type="RefSeq" id="WP_175481933.1">
    <property type="nucleotide sequence ID" value="NZ_FOUE01000004.1"/>
</dbReference>
<keyword evidence="3" id="KW-0560">Oxidoreductase</keyword>
<evidence type="ECO:0000256" key="2">
    <source>
        <dbReference type="ARBA" id="ARBA00022723"/>
    </source>
</evidence>
<keyword evidence="4" id="KW-0408">Iron</keyword>
<dbReference type="Pfam" id="PF13621">
    <property type="entry name" value="Cupin_8"/>
    <property type="match status" value="1"/>
</dbReference>
<dbReference type="GO" id="GO:0046872">
    <property type="term" value="F:metal ion binding"/>
    <property type="evidence" value="ECO:0007669"/>
    <property type="project" value="UniProtKB-KW"/>
</dbReference>
<organism evidence="6 7">
    <name type="scientific">Marinobacter zhejiangensis</name>
    <dbReference type="NCBI Taxonomy" id="488535"/>
    <lineage>
        <taxon>Bacteria</taxon>
        <taxon>Pseudomonadati</taxon>
        <taxon>Pseudomonadota</taxon>
        <taxon>Gammaproteobacteria</taxon>
        <taxon>Pseudomonadales</taxon>
        <taxon>Marinobacteraceae</taxon>
        <taxon>Marinobacter</taxon>
    </lineage>
</organism>
<dbReference type="InterPro" id="IPR003347">
    <property type="entry name" value="JmjC_dom"/>
</dbReference>
<dbReference type="PANTHER" id="PTHR12461:SF106">
    <property type="entry name" value="BIFUNCTIONAL PEPTIDASE AND ARGINYL-HYDROXYLASE JMJD5"/>
    <property type="match status" value="1"/>
</dbReference>
<accession>A0A1I4RP22</accession>
<dbReference type="Proteomes" id="UP000198519">
    <property type="component" value="Unassembled WGS sequence"/>
</dbReference>
<dbReference type="PROSITE" id="PS51184">
    <property type="entry name" value="JMJC"/>
    <property type="match status" value="1"/>
</dbReference>
<dbReference type="EMBL" id="FOUE01000004">
    <property type="protein sequence ID" value="SFM53992.1"/>
    <property type="molecule type" value="Genomic_DNA"/>
</dbReference>
<name>A0A1I4RP22_9GAMM</name>
<proteinExistence type="predicted"/>
<dbReference type="PANTHER" id="PTHR12461">
    <property type="entry name" value="HYPOXIA-INDUCIBLE FACTOR 1 ALPHA INHIBITOR-RELATED"/>
    <property type="match status" value="1"/>
</dbReference>